<dbReference type="EMBL" id="AY382778">
    <property type="protein sequence ID" value="AAQ88286.1"/>
    <property type="molecule type" value="Genomic_DNA"/>
</dbReference>
<dbReference type="GO" id="GO:0003677">
    <property type="term" value="F:DNA binding"/>
    <property type="evidence" value="ECO:0007669"/>
    <property type="project" value="UniProtKB-UniRule"/>
</dbReference>
<reference evidence="18 19" key="1">
    <citation type="journal article" date="2007" name="J. Gen. Virol.">
        <title>Characterization of two novel cutaneous human papillomaviruses, HPV93 and HPV96.</title>
        <authorList>
            <person name="Vasiljevic N."/>
            <person name="Hazard K."/>
            <person name="Eliasson L."/>
            <person name="Ly H."/>
            <person name="Hunziker A."/>
            <person name="de Villiers E.M."/>
            <person name="Norrild B."/>
            <person name="Dillner J."/>
            <person name="Forslund O."/>
        </authorList>
    </citation>
    <scope>NUCLEOTIDE SEQUENCE [LARGE SCALE GENOMIC DNA]</scope>
</reference>
<evidence type="ECO:0000256" key="8">
    <source>
        <dbReference type="ARBA" id="ARBA00022833"/>
    </source>
</evidence>
<evidence type="ECO:0000256" key="4">
    <source>
        <dbReference type="ARBA" id="ARBA00022581"/>
    </source>
</evidence>
<comment type="subunit">
    <text evidence="16">Forms homodimers. Interacts with ubiquitin-protein ligase UBE3A/E6-AP; this interaction stimulates UBE3A ubiquitin activity. Interacts with host BAK1.</text>
</comment>
<evidence type="ECO:0000256" key="1">
    <source>
        <dbReference type="ARBA" id="ARBA00006346"/>
    </source>
</evidence>
<feature type="zinc finger region" evidence="16">
    <location>
        <begin position="109"/>
        <end position="145"/>
    </location>
</feature>
<dbReference type="GO" id="GO:0030430">
    <property type="term" value="C:host cell cytoplasm"/>
    <property type="evidence" value="ECO:0007669"/>
    <property type="project" value="UniProtKB-SubCell"/>
</dbReference>
<comment type="caution">
    <text evidence="16">Lacks conserved residue(s) required for the propagation of feature annotation.</text>
</comment>
<proteinExistence type="inferred from homology"/>
<keyword evidence="13 16" id="KW-1035">Host cytoplasm</keyword>
<keyword evidence="2 16" id="KW-0244">Early protein</keyword>
<name>Q6TY36_9PAPI</name>
<accession>Q6TY36</accession>
<comment type="function">
    <text evidence="16">Plays a major role in the induction and maintenance of cellular transformation. E6 associates with host UBE3A/E6-AP ubiquitin-protein ligase and modulates its activity. Protects host keratinocytes from apoptosis by mediating the degradation of host BAK1. May also inhibit host immune response.</text>
</comment>
<keyword evidence="11 16" id="KW-0010">Activator</keyword>
<keyword evidence="5 16" id="KW-1090">Inhibition of host innate immune response by virus</keyword>
<keyword evidence="7 16" id="KW-0863">Zinc-finger</keyword>
<organism evidence="18 19">
    <name type="scientific">Human papillomavirus 93</name>
    <dbReference type="NCBI Taxonomy" id="247268"/>
    <lineage>
        <taxon>Viruses</taxon>
        <taxon>Monodnaviria</taxon>
        <taxon>Shotokuvirae</taxon>
        <taxon>Cossaviricota</taxon>
        <taxon>Papovaviricetes</taxon>
        <taxon>Zurhausenvirales</taxon>
        <taxon>Papillomaviridae</taxon>
        <taxon>Firstpapillomavirinae</taxon>
        <taxon>Betapapillomavirus</taxon>
        <taxon>Betapapillomavirus 1</taxon>
    </lineage>
</organism>
<evidence type="ECO:0000256" key="13">
    <source>
        <dbReference type="ARBA" id="ARBA00023200"/>
    </source>
</evidence>
<dbReference type="GO" id="GO:0006351">
    <property type="term" value="P:DNA-templated transcription"/>
    <property type="evidence" value="ECO:0007669"/>
    <property type="project" value="UniProtKB-UniRule"/>
</dbReference>
<keyword evidence="10 16" id="KW-0238">DNA-binding</keyword>
<evidence type="ECO:0000256" key="17">
    <source>
        <dbReference type="RuleBase" id="RU363123"/>
    </source>
</evidence>
<evidence type="ECO:0000256" key="11">
    <source>
        <dbReference type="ARBA" id="ARBA00023159"/>
    </source>
</evidence>
<dbReference type="GO" id="GO:0008270">
    <property type="term" value="F:zinc ion binding"/>
    <property type="evidence" value="ECO:0007669"/>
    <property type="project" value="UniProtKB-KW"/>
</dbReference>
<evidence type="ECO:0000256" key="10">
    <source>
        <dbReference type="ARBA" id="ARBA00023125"/>
    </source>
</evidence>
<keyword evidence="3 16" id="KW-1048">Host nucleus</keyword>
<dbReference type="SUPFAM" id="SSF161229">
    <property type="entry name" value="E6 C-terminal domain-like"/>
    <property type="match status" value="2"/>
</dbReference>
<dbReference type="GO" id="GO:0039648">
    <property type="term" value="P:symbiont-mediated perturbation of host ubiquitin-like protein modification"/>
    <property type="evidence" value="ECO:0007669"/>
    <property type="project" value="UniProtKB-UniRule"/>
</dbReference>
<evidence type="ECO:0000256" key="9">
    <source>
        <dbReference type="ARBA" id="ARBA00023015"/>
    </source>
</evidence>
<dbReference type="HAMAP" id="MF_04006">
    <property type="entry name" value="HPV_E6"/>
    <property type="match status" value="1"/>
</dbReference>
<keyword evidence="14 16" id="KW-0899">Viral immunoevasion</keyword>
<keyword evidence="8 16" id="KW-0862">Zinc</keyword>
<evidence type="ECO:0000256" key="15">
    <source>
        <dbReference type="ARBA" id="ARBA00023323"/>
    </source>
</evidence>
<keyword evidence="6 16" id="KW-0479">Metal-binding</keyword>
<dbReference type="InterPro" id="IPR001334">
    <property type="entry name" value="E6"/>
</dbReference>
<keyword evidence="15 16" id="KW-1119">Modulation of host cell apoptosis by virus</keyword>
<comment type="similarity">
    <text evidence="1 16 17">Belongs to the papillomaviridae E6 protein family.</text>
</comment>
<evidence type="ECO:0000256" key="16">
    <source>
        <dbReference type="HAMAP-Rule" id="MF_04006"/>
    </source>
</evidence>
<dbReference type="Pfam" id="PF00518">
    <property type="entry name" value="E6"/>
    <property type="match status" value="1"/>
</dbReference>
<evidence type="ECO:0000256" key="3">
    <source>
        <dbReference type="ARBA" id="ARBA00022562"/>
    </source>
</evidence>
<evidence type="ECO:0000256" key="14">
    <source>
        <dbReference type="ARBA" id="ARBA00023280"/>
    </source>
</evidence>
<protein>
    <recommendedName>
        <fullName evidence="16 17">Protein E6</fullName>
    </recommendedName>
</protein>
<keyword evidence="9 16" id="KW-0805">Transcription regulation</keyword>
<keyword evidence="4 16" id="KW-0945">Host-virus interaction</keyword>
<dbReference type="GO" id="GO:0052170">
    <property type="term" value="P:symbiont-mediated suppression of host innate immune response"/>
    <property type="evidence" value="ECO:0007669"/>
    <property type="project" value="UniProtKB-KW"/>
</dbReference>
<sequence length="146" mass="16873">MVYKADILMAAVSKPQTITELARCLGIPLEDALVPCNFCKKFLTYLEVVEFDVKQLCLIWKEDLVFGCCRCCCIASATYEFDNYLNDSVVGWAIEVKEKKPLSEIIVRCRHCMKKLDQIEKLDICGRSLLFYKVRRGWKGLCRQCK</sequence>
<dbReference type="GO" id="GO:0052150">
    <property type="term" value="P:symbiont-mediated perturbation of host apoptosis"/>
    <property type="evidence" value="ECO:0007669"/>
    <property type="project" value="UniProtKB-KW"/>
</dbReference>
<feature type="zinc finger region" evidence="16">
    <location>
        <begin position="36"/>
        <end position="72"/>
    </location>
</feature>
<gene>
    <name evidence="16" type="primary">E6</name>
</gene>
<dbReference type="Gene3D" id="3.30.240.40">
    <property type="entry name" value="E6 early regulatory protein"/>
    <property type="match status" value="2"/>
</dbReference>
<evidence type="ECO:0000313" key="19">
    <source>
        <dbReference type="Proteomes" id="UP000112286"/>
    </source>
</evidence>
<dbReference type="GO" id="GO:0042025">
    <property type="term" value="C:host cell nucleus"/>
    <property type="evidence" value="ECO:0007669"/>
    <property type="project" value="UniProtKB-SubCell"/>
</dbReference>
<evidence type="ECO:0000256" key="5">
    <source>
        <dbReference type="ARBA" id="ARBA00022632"/>
    </source>
</evidence>
<dbReference type="InterPro" id="IPR038575">
    <property type="entry name" value="E6_sf"/>
</dbReference>
<comment type="subcellular location">
    <subcellularLocation>
        <location evidence="16 17">Host cytoplasm</location>
    </subcellularLocation>
    <subcellularLocation>
        <location evidence="16 17">Host nucleus</location>
    </subcellularLocation>
</comment>
<dbReference type="GO" id="GO:0006355">
    <property type="term" value="P:regulation of DNA-templated transcription"/>
    <property type="evidence" value="ECO:0007669"/>
    <property type="project" value="UniProtKB-UniRule"/>
</dbReference>
<dbReference type="Proteomes" id="UP000112286">
    <property type="component" value="Segment"/>
</dbReference>
<evidence type="ECO:0000256" key="6">
    <source>
        <dbReference type="ARBA" id="ARBA00022723"/>
    </source>
</evidence>
<evidence type="ECO:0000256" key="7">
    <source>
        <dbReference type="ARBA" id="ARBA00022771"/>
    </source>
</evidence>
<evidence type="ECO:0000313" key="18">
    <source>
        <dbReference type="EMBL" id="AAQ88286.1"/>
    </source>
</evidence>
<evidence type="ECO:0000256" key="12">
    <source>
        <dbReference type="ARBA" id="ARBA00023163"/>
    </source>
</evidence>
<keyword evidence="12 16" id="KW-0804">Transcription</keyword>
<dbReference type="GO" id="GO:0039502">
    <property type="term" value="P:symbiont-mediated suppression of host type I interferon-mediated signaling pathway"/>
    <property type="evidence" value="ECO:0007669"/>
    <property type="project" value="UniProtKB-UniRule"/>
</dbReference>
<evidence type="ECO:0000256" key="2">
    <source>
        <dbReference type="ARBA" id="ARBA00022518"/>
    </source>
</evidence>